<dbReference type="AlphaFoldDB" id="A0A8H5FA56"/>
<reference evidence="3 4" key="1">
    <citation type="journal article" date="2020" name="ISME J.">
        <title>Uncovering the hidden diversity of litter-decomposition mechanisms in mushroom-forming fungi.</title>
        <authorList>
            <person name="Floudas D."/>
            <person name="Bentzer J."/>
            <person name="Ahren D."/>
            <person name="Johansson T."/>
            <person name="Persson P."/>
            <person name="Tunlid A."/>
        </authorList>
    </citation>
    <scope>NUCLEOTIDE SEQUENCE [LARGE SCALE GENOMIC DNA]</scope>
    <source>
        <strain evidence="3 4">CBS 101986</strain>
    </source>
</reference>
<feature type="region of interest" description="Disordered" evidence="2">
    <location>
        <begin position="597"/>
        <end position="616"/>
    </location>
</feature>
<dbReference type="PANTHER" id="PTHR46128">
    <property type="entry name" value="MITOCHONDRIAL GROUP I INTRON SPLICING FACTOR CCM1"/>
    <property type="match status" value="1"/>
</dbReference>
<name>A0A8H5FA56_9AGAR</name>
<feature type="region of interest" description="Disordered" evidence="2">
    <location>
        <begin position="1"/>
        <end position="20"/>
    </location>
</feature>
<dbReference type="InterPro" id="IPR011990">
    <property type="entry name" value="TPR-like_helical_dom_sf"/>
</dbReference>
<dbReference type="PANTHER" id="PTHR46128:SF329">
    <property type="entry name" value="MITOCHONDRIAL GROUP I INTRON SPLICING FACTOR DMR1"/>
    <property type="match status" value="1"/>
</dbReference>
<accession>A0A8H5FA56</accession>
<dbReference type="EMBL" id="JAACJJ010000002">
    <property type="protein sequence ID" value="KAF5329354.1"/>
    <property type="molecule type" value="Genomic_DNA"/>
</dbReference>
<dbReference type="InterPro" id="IPR050872">
    <property type="entry name" value="PPR_P_subfamily"/>
</dbReference>
<evidence type="ECO:0000256" key="2">
    <source>
        <dbReference type="SAM" id="MobiDB-lite"/>
    </source>
</evidence>
<evidence type="ECO:0000313" key="3">
    <source>
        <dbReference type="EMBL" id="KAF5329354.1"/>
    </source>
</evidence>
<keyword evidence="4" id="KW-1185">Reference proteome</keyword>
<evidence type="ECO:0000313" key="4">
    <source>
        <dbReference type="Proteomes" id="UP000567179"/>
    </source>
</evidence>
<feature type="compositionally biased region" description="Polar residues" evidence="2">
    <location>
        <begin position="601"/>
        <end position="610"/>
    </location>
</feature>
<dbReference type="OrthoDB" id="185373at2759"/>
<sequence>MLAQVEPSTRTHQTSSAHSGHIYGHPLLSSFNVDHDDNDGDGQVSTLTVARASANVLSDDNYSMKPYASLLARLGSRCVRARIFSTSTSLHRNDPFAFTIEAKSYVASFYKATRDPVWLLVDTLQTSPGEPYVEAALAESCIPTRDFEKWRPVVTSTDIDAAVAHLNGNLEVPDWVLSCLVTFKVKTAAQAEGPLLDLVFANHIAPDMQGPVLILTVFHLARHNLLVSIPRVVDTFLTAPLKSPVRAFNRLLTALASVPLRSPQIANIITSVLKAMDTRQIEVLPHTYTNVLNDRFVTPQLAKFIIYKMERDAVRPQPEHLESLLRIFTKYGATNEAQMCLVALQAATDAEGREDERSEKALQRLFRANTTMLGASEGRTPAVSLLGQLASSSAPKMPDANIYDQTTALHVLAKDLGVSTKMLITEFVKIVGTPTIATYTVLVRGLLLRHEYQLAEAFWIKIIKAGWPMDRHSLTAGIQAVTRNGKSHEAFKILEKFSLKPGEEEAMQHLDDGPPAVPSTKVKITTVTMNEVMVQFNRIGRPDVVFRLWDYMDTLYGVRPDALSLSILLQAARMGMGKDDSLSGFLAKLRKLNPLVRRPASQPSSDSHSGTPGHLPAETRAAAVSAMEAVVGINTPATYRSSIWRDTEPFELARTIFLQAFFGNHADRLDELLALPAPARAWRMSSEGEAYEADNYGLGLPQWCQPLAYAFEPPPEGLLAPRRGGVGSGVGARRSLYPTVVVTNANCFNYIALLGVGGRVPEIPYVLAWMRAVGLVPSTSTLALAMVFFREVTVQAPLVERWRERQSDGEKDEYQKLVDWIVDWLGQSRLPREDKMNKWQLVANQMRMPKR</sequence>
<dbReference type="Proteomes" id="UP000567179">
    <property type="component" value="Unassembled WGS sequence"/>
</dbReference>
<proteinExistence type="inferred from homology"/>
<dbReference type="Gene3D" id="1.25.40.10">
    <property type="entry name" value="Tetratricopeptide repeat domain"/>
    <property type="match status" value="1"/>
</dbReference>
<feature type="compositionally biased region" description="Polar residues" evidence="2">
    <location>
        <begin position="1"/>
        <end position="18"/>
    </location>
</feature>
<comment type="similarity">
    <text evidence="1">Belongs to the PPR family. P subfamily.</text>
</comment>
<comment type="caution">
    <text evidence="3">The sequence shown here is derived from an EMBL/GenBank/DDBJ whole genome shotgun (WGS) entry which is preliminary data.</text>
</comment>
<evidence type="ECO:0008006" key="5">
    <source>
        <dbReference type="Google" id="ProtNLM"/>
    </source>
</evidence>
<gene>
    <name evidence="3" type="ORF">D9619_008936</name>
</gene>
<evidence type="ECO:0000256" key="1">
    <source>
        <dbReference type="ARBA" id="ARBA00007626"/>
    </source>
</evidence>
<organism evidence="3 4">
    <name type="scientific">Psilocybe cf. subviscida</name>
    <dbReference type="NCBI Taxonomy" id="2480587"/>
    <lineage>
        <taxon>Eukaryota</taxon>
        <taxon>Fungi</taxon>
        <taxon>Dikarya</taxon>
        <taxon>Basidiomycota</taxon>
        <taxon>Agaricomycotina</taxon>
        <taxon>Agaricomycetes</taxon>
        <taxon>Agaricomycetidae</taxon>
        <taxon>Agaricales</taxon>
        <taxon>Agaricineae</taxon>
        <taxon>Strophariaceae</taxon>
        <taxon>Psilocybe</taxon>
    </lineage>
</organism>
<protein>
    <recommendedName>
        <fullName evidence="5">Pentacotripeptide-repeat region of PRORP domain-containing protein</fullName>
    </recommendedName>
</protein>